<name>A0A6A7BQW7_9PEZI</name>
<organism evidence="1 2">
    <name type="scientific">Piedraia hortae CBS 480.64</name>
    <dbReference type="NCBI Taxonomy" id="1314780"/>
    <lineage>
        <taxon>Eukaryota</taxon>
        <taxon>Fungi</taxon>
        <taxon>Dikarya</taxon>
        <taxon>Ascomycota</taxon>
        <taxon>Pezizomycotina</taxon>
        <taxon>Dothideomycetes</taxon>
        <taxon>Dothideomycetidae</taxon>
        <taxon>Capnodiales</taxon>
        <taxon>Piedraiaceae</taxon>
        <taxon>Piedraia</taxon>
    </lineage>
</organism>
<dbReference type="AlphaFoldDB" id="A0A6A7BQW7"/>
<evidence type="ECO:0000313" key="2">
    <source>
        <dbReference type="Proteomes" id="UP000799421"/>
    </source>
</evidence>
<accession>A0A6A7BQW7</accession>
<dbReference type="Proteomes" id="UP000799421">
    <property type="component" value="Unassembled WGS sequence"/>
</dbReference>
<sequence>MQGPLVVREEHLDWSTNRANCSTALLYAASSSFAMRHIVAVADIRDGITATKWISGIWNLIVFYVAPMRTTRVVIREFCAELAGFQWDGMYSSARDESPPVVDFLWTAASWAAANIIRPFQPRKHLNSLLPTPLLLLPALCVALPNEMDRCQRPSGDGAQEIASNPPEKLVLDLGDEVDFILGLGTGHGCWLLVAGAAWQLLWGCC</sequence>
<dbReference type="EMBL" id="MU006069">
    <property type="protein sequence ID" value="KAF2857089.1"/>
    <property type="molecule type" value="Genomic_DNA"/>
</dbReference>
<evidence type="ECO:0000313" key="1">
    <source>
        <dbReference type="EMBL" id="KAF2857089.1"/>
    </source>
</evidence>
<reference evidence="1" key="1">
    <citation type="journal article" date="2020" name="Stud. Mycol.">
        <title>101 Dothideomycetes genomes: a test case for predicting lifestyles and emergence of pathogens.</title>
        <authorList>
            <person name="Haridas S."/>
            <person name="Albert R."/>
            <person name="Binder M."/>
            <person name="Bloem J."/>
            <person name="Labutti K."/>
            <person name="Salamov A."/>
            <person name="Andreopoulos B."/>
            <person name="Baker S."/>
            <person name="Barry K."/>
            <person name="Bills G."/>
            <person name="Bluhm B."/>
            <person name="Cannon C."/>
            <person name="Castanera R."/>
            <person name="Culley D."/>
            <person name="Daum C."/>
            <person name="Ezra D."/>
            <person name="Gonzalez J."/>
            <person name="Henrissat B."/>
            <person name="Kuo A."/>
            <person name="Liang C."/>
            <person name="Lipzen A."/>
            <person name="Lutzoni F."/>
            <person name="Magnuson J."/>
            <person name="Mondo S."/>
            <person name="Nolan M."/>
            <person name="Ohm R."/>
            <person name="Pangilinan J."/>
            <person name="Park H.-J."/>
            <person name="Ramirez L."/>
            <person name="Alfaro M."/>
            <person name="Sun H."/>
            <person name="Tritt A."/>
            <person name="Yoshinaga Y."/>
            <person name="Zwiers L.-H."/>
            <person name="Turgeon B."/>
            <person name="Goodwin S."/>
            <person name="Spatafora J."/>
            <person name="Crous P."/>
            <person name="Grigoriev I."/>
        </authorList>
    </citation>
    <scope>NUCLEOTIDE SEQUENCE</scope>
    <source>
        <strain evidence="1">CBS 480.64</strain>
    </source>
</reference>
<proteinExistence type="predicted"/>
<keyword evidence="2" id="KW-1185">Reference proteome</keyword>
<protein>
    <submittedName>
        <fullName evidence="1">Uncharacterized protein</fullName>
    </submittedName>
</protein>
<gene>
    <name evidence="1" type="ORF">K470DRAFT_19932</name>
</gene>